<dbReference type="Proteomes" id="UP000611723">
    <property type="component" value="Unassembled WGS sequence"/>
</dbReference>
<evidence type="ECO:0000313" key="4">
    <source>
        <dbReference type="Proteomes" id="UP000611723"/>
    </source>
</evidence>
<dbReference type="PROSITE" id="PS51353">
    <property type="entry name" value="ARSC"/>
    <property type="match status" value="1"/>
</dbReference>
<comment type="similarity">
    <text evidence="1 2">Belongs to the ArsC family.</text>
</comment>
<dbReference type="AlphaFoldDB" id="A0A935CCY1"/>
<proteinExistence type="inferred from homology"/>
<sequence length="121" mass="14278">MRKVVYYLSTCDTCKKIMAQLDLHDFTKIDIKNAPLTEPQLLELYVITESYEDLFNKRAIKFRSLGLNQQNLTENDFKKHLLEEYTFLKRPVFLINGQIYIGNSKSTVEQLKKRLGKDEKN</sequence>
<protein>
    <submittedName>
        <fullName evidence="3">Arsenate reductase</fullName>
    </submittedName>
</protein>
<accession>A0A935CCY1</accession>
<dbReference type="Gene3D" id="3.40.30.10">
    <property type="entry name" value="Glutaredoxin"/>
    <property type="match status" value="1"/>
</dbReference>
<dbReference type="RefSeq" id="WP_201432073.1">
    <property type="nucleotide sequence ID" value="NZ_JAEQBW010000007.1"/>
</dbReference>
<dbReference type="EMBL" id="JAEQBW010000007">
    <property type="protein sequence ID" value="MBK6266398.1"/>
    <property type="molecule type" value="Genomic_DNA"/>
</dbReference>
<dbReference type="InterPro" id="IPR006660">
    <property type="entry name" value="Arsenate_reductase-like"/>
</dbReference>
<keyword evidence="4" id="KW-1185">Reference proteome</keyword>
<dbReference type="Pfam" id="PF03960">
    <property type="entry name" value="ArsC"/>
    <property type="match status" value="1"/>
</dbReference>
<organism evidence="3 4">
    <name type="scientific">Marivirga aurantiaca</name>
    <dbReference type="NCBI Taxonomy" id="2802615"/>
    <lineage>
        <taxon>Bacteria</taxon>
        <taxon>Pseudomonadati</taxon>
        <taxon>Bacteroidota</taxon>
        <taxon>Cytophagia</taxon>
        <taxon>Cytophagales</taxon>
        <taxon>Marivirgaceae</taxon>
        <taxon>Marivirga</taxon>
    </lineage>
</organism>
<gene>
    <name evidence="3" type="ORF">JKA74_15240</name>
</gene>
<comment type="caution">
    <text evidence="3">The sequence shown here is derived from an EMBL/GenBank/DDBJ whole genome shotgun (WGS) entry which is preliminary data.</text>
</comment>
<evidence type="ECO:0000256" key="2">
    <source>
        <dbReference type="PROSITE-ProRule" id="PRU01282"/>
    </source>
</evidence>
<evidence type="ECO:0000313" key="3">
    <source>
        <dbReference type="EMBL" id="MBK6266398.1"/>
    </source>
</evidence>
<reference evidence="3" key="1">
    <citation type="submission" date="2021-01" db="EMBL/GenBank/DDBJ databases">
        <title>Marivirga aurantiaca sp. nov., isolated from intertidal surface sediments.</title>
        <authorList>
            <person name="Zhang M."/>
        </authorList>
    </citation>
    <scope>NUCLEOTIDE SEQUENCE</scope>
    <source>
        <strain evidence="3">S37H4</strain>
    </source>
</reference>
<dbReference type="PANTHER" id="PTHR30041:SF8">
    <property type="entry name" value="PROTEIN YFFB"/>
    <property type="match status" value="1"/>
</dbReference>
<dbReference type="SUPFAM" id="SSF52833">
    <property type="entry name" value="Thioredoxin-like"/>
    <property type="match status" value="1"/>
</dbReference>
<name>A0A935CCY1_9BACT</name>
<dbReference type="InterPro" id="IPR036249">
    <property type="entry name" value="Thioredoxin-like_sf"/>
</dbReference>
<dbReference type="PANTHER" id="PTHR30041">
    <property type="entry name" value="ARSENATE REDUCTASE"/>
    <property type="match status" value="1"/>
</dbReference>
<evidence type="ECO:0000256" key="1">
    <source>
        <dbReference type="ARBA" id="ARBA00007198"/>
    </source>
</evidence>